<comment type="caution">
    <text evidence="2">The sequence shown here is derived from an EMBL/GenBank/DDBJ whole genome shotgun (WGS) entry which is preliminary data.</text>
</comment>
<proteinExistence type="predicted"/>
<feature type="region of interest" description="Disordered" evidence="1">
    <location>
        <begin position="1"/>
        <end position="66"/>
    </location>
</feature>
<feature type="compositionally biased region" description="Basic and acidic residues" evidence="1">
    <location>
        <begin position="1"/>
        <end position="11"/>
    </location>
</feature>
<keyword evidence="3" id="KW-1185">Reference proteome</keyword>
<evidence type="ECO:0000313" key="3">
    <source>
        <dbReference type="Proteomes" id="UP001301769"/>
    </source>
</evidence>
<organism evidence="2 3">
    <name type="scientific">Rhypophila decipiens</name>
    <dbReference type="NCBI Taxonomy" id="261697"/>
    <lineage>
        <taxon>Eukaryota</taxon>
        <taxon>Fungi</taxon>
        <taxon>Dikarya</taxon>
        <taxon>Ascomycota</taxon>
        <taxon>Pezizomycotina</taxon>
        <taxon>Sordariomycetes</taxon>
        <taxon>Sordariomycetidae</taxon>
        <taxon>Sordariales</taxon>
        <taxon>Naviculisporaceae</taxon>
        <taxon>Rhypophila</taxon>
    </lineage>
</organism>
<dbReference type="Proteomes" id="UP001301769">
    <property type="component" value="Unassembled WGS sequence"/>
</dbReference>
<evidence type="ECO:0000256" key="1">
    <source>
        <dbReference type="SAM" id="MobiDB-lite"/>
    </source>
</evidence>
<protein>
    <submittedName>
        <fullName evidence="2">Uncharacterized protein</fullName>
    </submittedName>
</protein>
<accession>A0AAN6Y689</accession>
<feature type="compositionally biased region" description="Pro residues" evidence="1">
    <location>
        <begin position="50"/>
        <end position="61"/>
    </location>
</feature>
<gene>
    <name evidence="2" type="ORF">QBC37DRAFT_374104</name>
</gene>
<name>A0AAN6Y689_9PEZI</name>
<dbReference type="AlphaFoldDB" id="A0AAN6Y689"/>
<evidence type="ECO:0000313" key="2">
    <source>
        <dbReference type="EMBL" id="KAK4213438.1"/>
    </source>
</evidence>
<reference evidence="2" key="2">
    <citation type="submission" date="2023-05" db="EMBL/GenBank/DDBJ databases">
        <authorList>
            <consortium name="Lawrence Berkeley National Laboratory"/>
            <person name="Steindorff A."/>
            <person name="Hensen N."/>
            <person name="Bonometti L."/>
            <person name="Westerberg I."/>
            <person name="Brannstrom I.O."/>
            <person name="Guillou S."/>
            <person name="Cros-Aarteil S."/>
            <person name="Calhoun S."/>
            <person name="Haridas S."/>
            <person name="Kuo A."/>
            <person name="Mondo S."/>
            <person name="Pangilinan J."/>
            <person name="Riley R."/>
            <person name="Labutti K."/>
            <person name="Andreopoulos B."/>
            <person name="Lipzen A."/>
            <person name="Chen C."/>
            <person name="Yanf M."/>
            <person name="Daum C."/>
            <person name="Ng V."/>
            <person name="Clum A."/>
            <person name="Ohm R."/>
            <person name="Martin F."/>
            <person name="Silar P."/>
            <person name="Natvig D."/>
            <person name="Lalanne C."/>
            <person name="Gautier V."/>
            <person name="Ament-Velasquez S.L."/>
            <person name="Kruys A."/>
            <person name="Hutchinson M.I."/>
            <person name="Powell A.J."/>
            <person name="Barry K."/>
            <person name="Miller A.N."/>
            <person name="Grigoriev I.V."/>
            <person name="Debuchy R."/>
            <person name="Gladieux P."/>
            <person name="Thoren M.H."/>
            <person name="Johannesson H."/>
        </authorList>
    </citation>
    <scope>NUCLEOTIDE SEQUENCE</scope>
    <source>
        <strain evidence="2">PSN293</strain>
    </source>
</reference>
<sequence>MAPGHDNDAARALRGPILPSRPPDHPLYESTMKMAREYENRVRRARERVPTPPPETPPPSDPETDLATEEPYQLLLEAATNRDVPVLTDLLKRADVTATLAGKRSHRKAIPLLCAAVNHQNLDALKLLLGLSKNLSSAAATTYSSSTRRTDKLVITRSMNAWPWVFRAALLSKKGGDVLRDTILKHRRQDRNLAKVISILLAGVKELVPGIAGAKAFVNQTLRITERFNGEVVDKTPLDLLLNEGRPLPQTSALFVRYGADISRHVTGANPPVTYLGLLFFPATCMSNFFQLLTHEIPPASRSTNSPGEDKFAAFVADLWDADWDFSLKTDNLDTVFTRWCKELDQATVEHLPLLTNQYGPTTRLEYRGLDKRLVIIGHHIVAKYHEVTRQGAPACVEPRLPNDHTMLVLDLNSR</sequence>
<reference evidence="2" key="1">
    <citation type="journal article" date="2023" name="Mol. Phylogenet. Evol.">
        <title>Genome-scale phylogeny and comparative genomics of the fungal order Sordariales.</title>
        <authorList>
            <person name="Hensen N."/>
            <person name="Bonometti L."/>
            <person name="Westerberg I."/>
            <person name="Brannstrom I.O."/>
            <person name="Guillou S."/>
            <person name="Cros-Aarteil S."/>
            <person name="Calhoun S."/>
            <person name="Haridas S."/>
            <person name="Kuo A."/>
            <person name="Mondo S."/>
            <person name="Pangilinan J."/>
            <person name="Riley R."/>
            <person name="LaButti K."/>
            <person name="Andreopoulos B."/>
            <person name="Lipzen A."/>
            <person name="Chen C."/>
            <person name="Yan M."/>
            <person name="Daum C."/>
            <person name="Ng V."/>
            <person name="Clum A."/>
            <person name="Steindorff A."/>
            <person name="Ohm R.A."/>
            <person name="Martin F."/>
            <person name="Silar P."/>
            <person name="Natvig D.O."/>
            <person name="Lalanne C."/>
            <person name="Gautier V."/>
            <person name="Ament-Velasquez S.L."/>
            <person name="Kruys A."/>
            <person name="Hutchinson M.I."/>
            <person name="Powell A.J."/>
            <person name="Barry K."/>
            <person name="Miller A.N."/>
            <person name="Grigoriev I.V."/>
            <person name="Debuchy R."/>
            <person name="Gladieux P."/>
            <person name="Hiltunen Thoren M."/>
            <person name="Johannesson H."/>
        </authorList>
    </citation>
    <scope>NUCLEOTIDE SEQUENCE</scope>
    <source>
        <strain evidence="2">PSN293</strain>
    </source>
</reference>
<dbReference type="EMBL" id="MU858109">
    <property type="protein sequence ID" value="KAK4213438.1"/>
    <property type="molecule type" value="Genomic_DNA"/>
</dbReference>